<proteinExistence type="predicted"/>
<evidence type="ECO:0000313" key="2">
    <source>
        <dbReference type="Proteomes" id="UP001550739"/>
    </source>
</evidence>
<dbReference type="Proteomes" id="UP001550739">
    <property type="component" value="Unassembled WGS sequence"/>
</dbReference>
<reference evidence="1 2" key="1">
    <citation type="submission" date="2024-06" db="EMBL/GenBank/DDBJ databases">
        <title>The Natural Products Discovery Center: Release of the First 8490 Sequenced Strains for Exploring Actinobacteria Biosynthetic Diversity.</title>
        <authorList>
            <person name="Kalkreuter E."/>
            <person name="Kautsar S.A."/>
            <person name="Yang D."/>
            <person name="Bader C.D."/>
            <person name="Teijaro C.N."/>
            <person name="Fluegel L."/>
            <person name="Davis C.M."/>
            <person name="Simpson J.R."/>
            <person name="Lauterbach L."/>
            <person name="Steele A.D."/>
            <person name="Gui C."/>
            <person name="Meng S."/>
            <person name="Li G."/>
            <person name="Viehrig K."/>
            <person name="Ye F."/>
            <person name="Su P."/>
            <person name="Kiefer A.F."/>
            <person name="Nichols A."/>
            <person name="Cepeda A.J."/>
            <person name="Yan W."/>
            <person name="Fan B."/>
            <person name="Jiang Y."/>
            <person name="Adhikari A."/>
            <person name="Zheng C.-J."/>
            <person name="Schuster L."/>
            <person name="Cowan T.M."/>
            <person name="Smanski M.J."/>
            <person name="Chevrette M.G."/>
            <person name="De Carvalho L.P.S."/>
            <person name="Shen B."/>
        </authorList>
    </citation>
    <scope>NUCLEOTIDE SEQUENCE [LARGE SCALE GENOMIC DNA]</scope>
    <source>
        <strain evidence="1 2">NPDC033843</strain>
    </source>
</reference>
<accession>A0ABV2ZH56</accession>
<comment type="caution">
    <text evidence="1">The sequence shown here is derived from an EMBL/GenBank/DDBJ whole genome shotgun (WGS) entry which is preliminary data.</text>
</comment>
<sequence>MCHNTVACLHPTSRRALWPAVAETLVPTGVLLVQLPPARLPRHRTTHVLPTRTVGRHEYGDRWTSADADRIRARFDYWVRGDGRVPRRHDETFWMWPTRAQMTAELEEEEGFVALPQRPDPSVLAVRLARP</sequence>
<protein>
    <recommendedName>
        <fullName evidence="3">Methyltransferase</fullName>
    </recommendedName>
</protein>
<keyword evidence="2" id="KW-1185">Reference proteome</keyword>
<organism evidence="1 2">
    <name type="scientific">Streptomyces sp. 900129855</name>
    <dbReference type="NCBI Taxonomy" id="3155129"/>
    <lineage>
        <taxon>Bacteria</taxon>
        <taxon>Bacillati</taxon>
        <taxon>Actinomycetota</taxon>
        <taxon>Actinomycetes</taxon>
        <taxon>Kitasatosporales</taxon>
        <taxon>Streptomycetaceae</taxon>
        <taxon>Streptomyces</taxon>
    </lineage>
</organism>
<gene>
    <name evidence="1" type="ORF">AB0E89_15065</name>
</gene>
<dbReference type="EMBL" id="JBEZVE010000007">
    <property type="protein sequence ID" value="MEU3781883.1"/>
    <property type="molecule type" value="Genomic_DNA"/>
</dbReference>
<dbReference type="RefSeq" id="WP_361702580.1">
    <property type="nucleotide sequence ID" value="NZ_JBEZVE010000007.1"/>
</dbReference>
<evidence type="ECO:0008006" key="3">
    <source>
        <dbReference type="Google" id="ProtNLM"/>
    </source>
</evidence>
<name>A0ABV2ZH56_9ACTN</name>
<evidence type="ECO:0000313" key="1">
    <source>
        <dbReference type="EMBL" id="MEU3781883.1"/>
    </source>
</evidence>